<protein>
    <submittedName>
        <fullName evidence="9">Carbon starvation protein</fullName>
    </submittedName>
</protein>
<evidence type="ECO:0000256" key="5">
    <source>
        <dbReference type="ARBA" id="ARBA00022989"/>
    </source>
</evidence>
<proteinExistence type="inferred from homology"/>
<dbReference type="RefSeq" id="WP_133628494.1">
    <property type="nucleotide sequence ID" value="NZ_SOAZ01000014.1"/>
</dbReference>
<organism evidence="9 10">
    <name type="scientific">Fonticella tunisiensis</name>
    <dbReference type="NCBI Taxonomy" id="1096341"/>
    <lineage>
        <taxon>Bacteria</taxon>
        <taxon>Bacillati</taxon>
        <taxon>Bacillota</taxon>
        <taxon>Clostridia</taxon>
        <taxon>Eubacteriales</taxon>
        <taxon>Clostridiaceae</taxon>
        <taxon>Fonticella</taxon>
    </lineage>
</organism>
<comment type="subcellular location">
    <subcellularLocation>
        <location evidence="1">Cell membrane</location>
        <topology evidence="1">Multi-pass membrane protein</topology>
    </subcellularLocation>
</comment>
<keyword evidence="5 7" id="KW-1133">Transmembrane helix</keyword>
<dbReference type="InterPro" id="IPR051605">
    <property type="entry name" value="CstA"/>
</dbReference>
<feature type="domain" description="CstA N-terminal" evidence="8">
    <location>
        <begin position="361"/>
        <end position="497"/>
    </location>
</feature>
<evidence type="ECO:0000256" key="2">
    <source>
        <dbReference type="ARBA" id="ARBA00007755"/>
    </source>
</evidence>
<comment type="caution">
    <text evidence="9">The sequence shown here is derived from an EMBL/GenBank/DDBJ whole genome shotgun (WGS) entry which is preliminary data.</text>
</comment>
<accession>A0A4R7KEU1</accession>
<keyword evidence="3" id="KW-1003">Cell membrane</keyword>
<feature type="transmembrane region" description="Helical" evidence="7">
    <location>
        <begin position="129"/>
        <end position="147"/>
    </location>
</feature>
<feature type="transmembrane region" description="Helical" evidence="7">
    <location>
        <begin position="511"/>
        <end position="529"/>
    </location>
</feature>
<sequence length="547" mass="58849">MNSLWLLVLGIILFFIAYVSYGGYLAKKWGVDPSRPTPSHTKYDNIDYVPTNAKVLLGHHFSSIAGAGPITGPILASIFGWLPVYLWIVIGSIFVGGVHDFGSLLASVRHEGKSIGEIIKVNVGKRGKALFNIFAWLTLVLVVAAFTDITATTFAFDASKPDLLTGARAGTASVLFIALAVAFGFAVYRKGASLTISTIVGVALLFFCIWIGYQLPFIKLSLNGWRVLLLIYIFAASVLPVWLLLQPRDYLNSFLLYAMLIGGVIGIILVHPTIQISAVKSFTIGQGAAAQYLFPMLFVTVACGAVSGFHSLVGSGTSSKQIDSEKDIKFVGYGAMLIEGLVAIVALISVAYVAKIDGSLSPAQKFAAGVAYFMSSFGIPEAVGKVFVTLAFSAFALTSLDTATRIGRYVFEEFFDTGGEKKSLLTNMYVATLFTVAASIVLVLYGYNKIWTIFGSANQLLSGLALLAITAWLAKNGKKTIMTVVPMVLMFCVTLSALLLSMKNYYLAKSWLLFVLALLLFILAIVLIIETVNTLKRATTAGKNINA</sequence>
<feature type="transmembrane region" description="Helical" evidence="7">
    <location>
        <begin position="424"/>
        <end position="447"/>
    </location>
</feature>
<feature type="domain" description="CstA N-terminal" evidence="8">
    <location>
        <begin position="2"/>
        <end position="354"/>
    </location>
</feature>
<dbReference type="PANTHER" id="PTHR30252:SF0">
    <property type="entry name" value="PEPTIDE TRANSPORTER CSTA"/>
    <property type="match status" value="1"/>
</dbReference>
<dbReference type="Pfam" id="PF02554">
    <property type="entry name" value="CstA"/>
    <property type="match status" value="2"/>
</dbReference>
<evidence type="ECO:0000256" key="1">
    <source>
        <dbReference type="ARBA" id="ARBA00004651"/>
    </source>
</evidence>
<dbReference type="EMBL" id="SOAZ01000014">
    <property type="protein sequence ID" value="TDT52101.1"/>
    <property type="molecule type" value="Genomic_DNA"/>
</dbReference>
<evidence type="ECO:0000259" key="8">
    <source>
        <dbReference type="Pfam" id="PF02554"/>
    </source>
</evidence>
<keyword evidence="6 7" id="KW-0472">Membrane</keyword>
<feature type="transmembrane region" description="Helical" evidence="7">
    <location>
        <begin position="194"/>
        <end position="213"/>
    </location>
</feature>
<evidence type="ECO:0000256" key="7">
    <source>
        <dbReference type="SAM" id="Phobius"/>
    </source>
</evidence>
<evidence type="ECO:0000256" key="4">
    <source>
        <dbReference type="ARBA" id="ARBA00022692"/>
    </source>
</evidence>
<reference evidence="9 10" key="1">
    <citation type="submission" date="2019-03" db="EMBL/GenBank/DDBJ databases">
        <title>Genomic Encyclopedia of Type Strains, Phase IV (KMG-IV): sequencing the most valuable type-strain genomes for metagenomic binning, comparative biology and taxonomic classification.</title>
        <authorList>
            <person name="Goeker M."/>
        </authorList>
    </citation>
    <scope>NUCLEOTIDE SEQUENCE [LARGE SCALE GENOMIC DNA]</scope>
    <source>
        <strain evidence="9 10">DSM 24455</strain>
    </source>
</reference>
<comment type="similarity">
    <text evidence="2">Belongs to the peptide transporter carbon starvation (CstA) (TC 2.A.114) family.</text>
</comment>
<feature type="transmembrane region" description="Helical" evidence="7">
    <location>
        <begin position="481"/>
        <end position="499"/>
    </location>
</feature>
<keyword evidence="10" id="KW-1185">Reference proteome</keyword>
<dbReference type="GO" id="GO:0005886">
    <property type="term" value="C:plasma membrane"/>
    <property type="evidence" value="ECO:0007669"/>
    <property type="project" value="UniProtKB-SubCell"/>
</dbReference>
<gene>
    <name evidence="9" type="ORF">EDD71_11483</name>
</gene>
<feature type="transmembrane region" description="Helical" evidence="7">
    <location>
        <begin position="225"/>
        <end position="245"/>
    </location>
</feature>
<feature type="transmembrane region" description="Helical" evidence="7">
    <location>
        <begin position="453"/>
        <end position="474"/>
    </location>
</feature>
<feature type="transmembrane region" description="Helical" evidence="7">
    <location>
        <begin position="167"/>
        <end position="187"/>
    </location>
</feature>
<feature type="transmembrane region" description="Helical" evidence="7">
    <location>
        <begin position="254"/>
        <end position="274"/>
    </location>
</feature>
<evidence type="ECO:0000256" key="3">
    <source>
        <dbReference type="ARBA" id="ARBA00022475"/>
    </source>
</evidence>
<keyword evidence="4 7" id="KW-0812">Transmembrane</keyword>
<dbReference type="GO" id="GO:0009267">
    <property type="term" value="P:cellular response to starvation"/>
    <property type="evidence" value="ECO:0007669"/>
    <property type="project" value="InterPro"/>
</dbReference>
<evidence type="ECO:0000256" key="6">
    <source>
        <dbReference type="ARBA" id="ARBA00023136"/>
    </source>
</evidence>
<dbReference type="InterPro" id="IPR003706">
    <property type="entry name" value="CstA_N"/>
</dbReference>
<dbReference type="PANTHER" id="PTHR30252">
    <property type="entry name" value="INNER MEMBRANE PEPTIDE TRANSPORTER"/>
    <property type="match status" value="1"/>
</dbReference>
<dbReference type="OrthoDB" id="9761224at2"/>
<dbReference type="AlphaFoldDB" id="A0A4R7KEU1"/>
<feature type="transmembrane region" description="Helical" evidence="7">
    <location>
        <begin position="84"/>
        <end position="108"/>
    </location>
</feature>
<feature type="transmembrane region" description="Helical" evidence="7">
    <location>
        <begin position="289"/>
        <end position="309"/>
    </location>
</feature>
<feature type="transmembrane region" description="Helical" evidence="7">
    <location>
        <begin position="330"/>
        <end position="354"/>
    </location>
</feature>
<name>A0A4R7KEU1_9CLOT</name>
<evidence type="ECO:0000313" key="9">
    <source>
        <dbReference type="EMBL" id="TDT52101.1"/>
    </source>
</evidence>
<feature type="transmembrane region" description="Helical" evidence="7">
    <location>
        <begin position="382"/>
        <end position="403"/>
    </location>
</feature>
<evidence type="ECO:0000313" key="10">
    <source>
        <dbReference type="Proteomes" id="UP000295325"/>
    </source>
</evidence>
<dbReference type="Proteomes" id="UP000295325">
    <property type="component" value="Unassembled WGS sequence"/>
</dbReference>